<dbReference type="EMBL" id="JACWMX010000005">
    <property type="protein sequence ID" value="MBD1394043.1"/>
    <property type="molecule type" value="Genomic_DNA"/>
</dbReference>
<dbReference type="Proteomes" id="UP000619078">
    <property type="component" value="Unassembled WGS sequence"/>
</dbReference>
<evidence type="ECO:0000313" key="1">
    <source>
        <dbReference type="EMBL" id="MBD1394043.1"/>
    </source>
</evidence>
<dbReference type="RefSeq" id="WP_191163789.1">
    <property type="nucleotide sequence ID" value="NZ_JACWMX010000005.1"/>
</dbReference>
<gene>
    <name evidence="1" type="ORF">IDJ76_13120</name>
</gene>
<dbReference type="AlphaFoldDB" id="A0A926S2E2"/>
<accession>A0A926S2E2</accession>
<comment type="caution">
    <text evidence="1">The sequence shown here is derived from an EMBL/GenBank/DDBJ whole genome shotgun (WGS) entry which is preliminary data.</text>
</comment>
<proteinExistence type="predicted"/>
<name>A0A926S2E2_9SPHI</name>
<protein>
    <submittedName>
        <fullName evidence="1">Uncharacterized protein</fullName>
    </submittedName>
</protein>
<evidence type="ECO:0000313" key="2">
    <source>
        <dbReference type="Proteomes" id="UP000619078"/>
    </source>
</evidence>
<organism evidence="1 2">
    <name type="scientific">Mucilaginibacter glaciei</name>
    <dbReference type="NCBI Taxonomy" id="2772109"/>
    <lineage>
        <taxon>Bacteria</taxon>
        <taxon>Pseudomonadati</taxon>
        <taxon>Bacteroidota</taxon>
        <taxon>Sphingobacteriia</taxon>
        <taxon>Sphingobacteriales</taxon>
        <taxon>Sphingobacteriaceae</taxon>
        <taxon>Mucilaginibacter</taxon>
    </lineage>
</organism>
<sequence>MKVENPQAFRFIMPDEIYLLDQDKGDKTTTLAENPVLTQPAPEPVLAPETEIEQVIPPPPAAAQPVVVQTPGSAFNYLGNNNKRFLILTSYHNEQFIAPAHQAALENILKRKELDLNDVVILNTHTYPEATIKQLYGHFKPDKILILGANAIPEGLTKPTLNQPVRTSTIAILYSYSFDEMMDSNENKKVFWEQMKTL</sequence>
<reference evidence="1" key="1">
    <citation type="submission" date="2020-09" db="EMBL/GenBank/DDBJ databases">
        <title>Novel species of Mucilaginibacter isolated from a glacier on the Tibetan Plateau.</title>
        <authorList>
            <person name="Liu Q."/>
            <person name="Xin Y.-H."/>
        </authorList>
    </citation>
    <scope>NUCLEOTIDE SEQUENCE</scope>
    <source>
        <strain evidence="1">ZB1P21</strain>
    </source>
</reference>
<keyword evidence="2" id="KW-1185">Reference proteome</keyword>